<dbReference type="PROSITE" id="PS51297">
    <property type="entry name" value="K_BOX"/>
    <property type="match status" value="1"/>
</dbReference>
<evidence type="ECO:0000256" key="1">
    <source>
        <dbReference type="SAM" id="MobiDB-lite"/>
    </source>
</evidence>
<proteinExistence type="predicted"/>
<dbReference type="AlphaFoldDB" id="A0AAU9RWM9"/>
<organism evidence="3 4">
    <name type="scientific">Thlaspi arvense</name>
    <name type="common">Field penny-cress</name>
    <dbReference type="NCBI Taxonomy" id="13288"/>
    <lineage>
        <taxon>Eukaryota</taxon>
        <taxon>Viridiplantae</taxon>
        <taxon>Streptophyta</taxon>
        <taxon>Embryophyta</taxon>
        <taxon>Tracheophyta</taxon>
        <taxon>Spermatophyta</taxon>
        <taxon>Magnoliopsida</taxon>
        <taxon>eudicotyledons</taxon>
        <taxon>Gunneridae</taxon>
        <taxon>Pentapetalae</taxon>
        <taxon>rosids</taxon>
        <taxon>malvids</taxon>
        <taxon>Brassicales</taxon>
        <taxon>Brassicaceae</taxon>
        <taxon>Thlaspideae</taxon>
        <taxon>Thlaspi</taxon>
    </lineage>
</organism>
<keyword evidence="4" id="KW-1185">Reference proteome</keyword>
<dbReference type="GO" id="GO:0005634">
    <property type="term" value="C:nucleus"/>
    <property type="evidence" value="ECO:0007669"/>
    <property type="project" value="InterPro"/>
</dbReference>
<sequence>MNANDLQNLEDQLETSLKGVRLKKDQLLSDQIRELNRKGQIIKNENQELHSMVDMMRKENIKLQKKVHGGTTAIEGSSSVDRVSNGTETDAPRQRQLIQHQPPREKPIKLGLQLS</sequence>
<name>A0AAU9RWM9_THLAR</name>
<dbReference type="Proteomes" id="UP000836841">
    <property type="component" value="Chromosome 3"/>
</dbReference>
<protein>
    <recommendedName>
        <fullName evidence="2">K-box domain-containing protein</fullName>
    </recommendedName>
</protein>
<gene>
    <name evidence="3" type="ORF">TAV2_LOCUS9358</name>
</gene>
<dbReference type="InterPro" id="IPR002487">
    <property type="entry name" value="TF_Kbox"/>
</dbReference>
<dbReference type="Pfam" id="PF01486">
    <property type="entry name" value="K-box"/>
    <property type="match status" value="1"/>
</dbReference>
<dbReference type="GO" id="GO:0003700">
    <property type="term" value="F:DNA-binding transcription factor activity"/>
    <property type="evidence" value="ECO:0007669"/>
    <property type="project" value="InterPro"/>
</dbReference>
<feature type="compositionally biased region" description="Polar residues" evidence="1">
    <location>
        <begin position="74"/>
        <end position="88"/>
    </location>
</feature>
<reference evidence="3 4" key="1">
    <citation type="submission" date="2022-03" db="EMBL/GenBank/DDBJ databases">
        <authorList>
            <person name="Nunn A."/>
            <person name="Chopra R."/>
            <person name="Nunn A."/>
            <person name="Contreras Garrido A."/>
        </authorList>
    </citation>
    <scope>NUCLEOTIDE SEQUENCE [LARGE SCALE GENOMIC DNA]</scope>
</reference>
<feature type="region of interest" description="Disordered" evidence="1">
    <location>
        <begin position="67"/>
        <end position="115"/>
    </location>
</feature>
<evidence type="ECO:0000313" key="3">
    <source>
        <dbReference type="EMBL" id="CAH2051901.1"/>
    </source>
</evidence>
<accession>A0AAU9RWM9</accession>
<evidence type="ECO:0000259" key="2">
    <source>
        <dbReference type="PROSITE" id="PS51297"/>
    </source>
</evidence>
<dbReference type="EMBL" id="OU466859">
    <property type="protein sequence ID" value="CAH2051901.1"/>
    <property type="molecule type" value="Genomic_DNA"/>
</dbReference>
<feature type="domain" description="K-box" evidence="2">
    <location>
        <begin position="1"/>
        <end position="59"/>
    </location>
</feature>
<evidence type="ECO:0000313" key="4">
    <source>
        <dbReference type="Proteomes" id="UP000836841"/>
    </source>
</evidence>